<keyword evidence="2" id="KW-1185">Reference proteome</keyword>
<proteinExistence type="predicted"/>
<dbReference type="RefSeq" id="WP_243244126.1">
    <property type="nucleotide sequence ID" value="NZ_LOHG01000001.1"/>
</dbReference>
<name>A0ABS9ZDC6_9PSED</name>
<dbReference type="Proteomes" id="UP001320513">
    <property type="component" value="Unassembled WGS sequence"/>
</dbReference>
<dbReference type="EMBL" id="LOHG01000001">
    <property type="protein sequence ID" value="MCI8208162.1"/>
    <property type="molecule type" value="Genomic_DNA"/>
</dbReference>
<evidence type="ECO:0000313" key="1">
    <source>
        <dbReference type="EMBL" id="MCI8208162.1"/>
    </source>
</evidence>
<accession>A0ABS9ZDC6</accession>
<evidence type="ECO:0000313" key="2">
    <source>
        <dbReference type="Proteomes" id="UP001320513"/>
    </source>
</evidence>
<comment type="caution">
    <text evidence="1">The sequence shown here is derived from an EMBL/GenBank/DDBJ whole genome shotgun (WGS) entry which is preliminary data.</text>
</comment>
<protein>
    <submittedName>
        <fullName evidence="1">Uncharacterized protein</fullName>
    </submittedName>
</protein>
<reference evidence="1 2" key="1">
    <citation type="submission" date="2015-12" db="EMBL/GenBank/DDBJ databases">
        <title>Phylogenomics in the description of a new species in the Pseudomonas syringae group.</title>
        <authorList>
            <person name="Busquets A."/>
            <person name="Gomila M."/>
            <person name="Beiki F."/>
            <person name="Rahimian H."/>
            <person name="Mulet M."/>
            <person name="Sanchez D."/>
            <person name="Garcia-Valdes E."/>
            <person name="Lalucat J."/>
        </authorList>
    </citation>
    <scope>NUCLEOTIDE SEQUENCE [LARGE SCALE GENOMIC DNA]</scope>
    <source>
        <strain evidence="1 2">S25</strain>
    </source>
</reference>
<organism evidence="1 2">
    <name type="scientific">Pseudomonas maioricensis</name>
    <dbReference type="NCBI Taxonomy" id="1766623"/>
    <lineage>
        <taxon>Bacteria</taxon>
        <taxon>Pseudomonadati</taxon>
        <taxon>Pseudomonadota</taxon>
        <taxon>Gammaproteobacteria</taxon>
        <taxon>Pseudomonadales</taxon>
        <taxon>Pseudomonadaceae</taxon>
        <taxon>Pseudomonas</taxon>
    </lineage>
</organism>
<gene>
    <name evidence="1" type="ORF">AUC61_01320</name>
</gene>
<sequence>MSLLHLHFDGHITQNHTVSLRTLGRSLHHLQGAVNRAHLDVKYGEVWKNARLRAEDYAETELWSRPPQEGGFIIEFVENSPRIKKTLARIISAITPPMEAARLGALANASSLAEQSAIREMQVDKGIVEPQSYEKFLPDASQHPYGDRAINKEVDQLISVVRNANAGQSTIELIVDAGQPKAFKFNKATSQNFHAIVSQRHLGEPLLFSVKVTELDAINKTAKVFNVVTERMIKLQYRSDIEFNMIKGYLGVNAPMNFVGSPVYEGGAYDTKGGDVFFIRLA</sequence>